<evidence type="ECO:0000256" key="3">
    <source>
        <dbReference type="ARBA" id="ARBA00022989"/>
    </source>
</evidence>
<keyword evidence="4 5" id="KW-0472">Membrane</keyword>
<keyword evidence="3 5" id="KW-1133">Transmembrane helix</keyword>
<feature type="transmembrane region" description="Helical" evidence="5">
    <location>
        <begin position="73"/>
        <end position="96"/>
    </location>
</feature>
<keyword evidence="2 5" id="KW-0812">Transmembrane</keyword>
<evidence type="ECO:0000256" key="5">
    <source>
        <dbReference type="SAM" id="Phobius"/>
    </source>
</evidence>
<organism evidence="7 8">
    <name type="scientific">Limulus polyphemus</name>
    <name type="common">Atlantic horseshoe crab</name>
    <dbReference type="NCBI Taxonomy" id="6850"/>
    <lineage>
        <taxon>Eukaryota</taxon>
        <taxon>Metazoa</taxon>
        <taxon>Ecdysozoa</taxon>
        <taxon>Arthropoda</taxon>
        <taxon>Chelicerata</taxon>
        <taxon>Merostomata</taxon>
        <taxon>Xiphosura</taxon>
        <taxon>Limulidae</taxon>
        <taxon>Limulus</taxon>
    </lineage>
</organism>
<evidence type="ECO:0000259" key="6">
    <source>
        <dbReference type="PROSITE" id="PS50261"/>
    </source>
</evidence>
<dbReference type="PROSITE" id="PS50261">
    <property type="entry name" value="G_PROTEIN_RECEP_F2_4"/>
    <property type="match status" value="1"/>
</dbReference>
<comment type="subcellular location">
    <subcellularLocation>
        <location evidence="1">Membrane</location>
        <topology evidence="1">Multi-pass membrane protein</topology>
    </subcellularLocation>
</comment>
<evidence type="ECO:0000256" key="4">
    <source>
        <dbReference type="ARBA" id="ARBA00023136"/>
    </source>
</evidence>
<evidence type="ECO:0000256" key="1">
    <source>
        <dbReference type="ARBA" id="ARBA00004141"/>
    </source>
</evidence>
<evidence type="ECO:0000313" key="8">
    <source>
        <dbReference type="RefSeq" id="XP_022235093.1"/>
    </source>
</evidence>
<name>A0ABM1RUN8_LIMPO</name>
<dbReference type="InterPro" id="IPR000832">
    <property type="entry name" value="GPCR_2_secretin-like"/>
</dbReference>
<dbReference type="PRINTS" id="PR00249">
    <property type="entry name" value="GPCRSECRETIN"/>
</dbReference>
<dbReference type="PROSITE" id="PS00650">
    <property type="entry name" value="G_PROTEIN_RECEP_F2_2"/>
    <property type="match status" value="1"/>
</dbReference>
<reference evidence="8" key="1">
    <citation type="submission" date="2025-08" db="UniProtKB">
        <authorList>
            <consortium name="RefSeq"/>
        </authorList>
    </citation>
    <scope>IDENTIFICATION</scope>
    <source>
        <tissue evidence="8">Muscle</tissue>
    </source>
</reference>
<dbReference type="Pfam" id="PF00002">
    <property type="entry name" value="7tm_2"/>
    <property type="match status" value="1"/>
</dbReference>
<evidence type="ECO:0000256" key="2">
    <source>
        <dbReference type="ARBA" id="ARBA00022692"/>
    </source>
</evidence>
<protein>
    <submittedName>
        <fullName evidence="8">Calcitonin gene-related peptide type 1 receptor-like</fullName>
    </submittedName>
</protein>
<dbReference type="GeneID" id="111083117"/>
<feature type="transmembrane region" description="Helical" evidence="5">
    <location>
        <begin position="44"/>
        <end position="61"/>
    </location>
</feature>
<dbReference type="PANTHER" id="PTHR45620">
    <property type="entry name" value="PDF RECEPTOR-LIKE PROTEIN-RELATED"/>
    <property type="match status" value="1"/>
</dbReference>
<dbReference type="InterPro" id="IPR017981">
    <property type="entry name" value="GPCR_2-like_7TM"/>
</dbReference>
<sequence length="156" mass="17629">MNAPNLLCLLLNLAFLCNIIRVLVTKLRAVHTNEPSQFRKAVRATLVLVPLFGLHFTLIIYRPDSGSCGWLEAYFYLSYAMDGLQGCMVAFIFCYMNGEVQYLLKRSFHRFKLKRNLARNVASNSNSPRTTRDSVTTQVSSIAETVAREISPVECS</sequence>
<accession>A0ABM1RUN8</accession>
<dbReference type="Gene3D" id="1.20.1070.10">
    <property type="entry name" value="Rhodopsin 7-helix transmembrane proteins"/>
    <property type="match status" value="1"/>
</dbReference>
<dbReference type="InterPro" id="IPR017983">
    <property type="entry name" value="GPCR_2_secretin-like_CS"/>
</dbReference>
<proteinExistence type="predicted"/>
<dbReference type="InterPro" id="IPR050332">
    <property type="entry name" value="GPCR_2"/>
</dbReference>
<dbReference type="PANTHER" id="PTHR45620:SF42">
    <property type="entry name" value="G-PROTEIN COUPLED RECEPTOR SEB-2"/>
    <property type="match status" value="1"/>
</dbReference>
<feature type="domain" description="G-protein coupled receptors family 2 profile 2" evidence="6">
    <location>
        <begin position="1"/>
        <end position="97"/>
    </location>
</feature>
<evidence type="ECO:0000313" key="7">
    <source>
        <dbReference type="Proteomes" id="UP000694941"/>
    </source>
</evidence>
<keyword evidence="7" id="KW-1185">Reference proteome</keyword>
<dbReference type="SUPFAM" id="SSF81321">
    <property type="entry name" value="Family A G protein-coupled receptor-like"/>
    <property type="match status" value="1"/>
</dbReference>
<dbReference type="RefSeq" id="XP_022235093.1">
    <property type="nucleotide sequence ID" value="XM_022379385.1"/>
</dbReference>
<feature type="transmembrane region" description="Helical" evidence="5">
    <location>
        <begin position="6"/>
        <end position="24"/>
    </location>
</feature>
<gene>
    <name evidence="8" type="primary">LOC111083117</name>
</gene>
<dbReference type="Proteomes" id="UP000694941">
    <property type="component" value="Unplaced"/>
</dbReference>